<dbReference type="PROSITE" id="PS51257">
    <property type="entry name" value="PROKAR_LIPOPROTEIN"/>
    <property type="match status" value="1"/>
</dbReference>
<dbReference type="OrthoDB" id="1146847at2"/>
<dbReference type="InterPro" id="IPR012336">
    <property type="entry name" value="Thioredoxin-like_fold"/>
</dbReference>
<protein>
    <submittedName>
        <fullName evidence="2">Thioredoxin-like protein</fullName>
    </submittedName>
</protein>
<feature type="domain" description="Thioredoxin-like fold" evidence="1">
    <location>
        <begin position="361"/>
        <end position="448"/>
    </location>
</feature>
<dbReference type="Pfam" id="PF13905">
    <property type="entry name" value="Thioredoxin_8"/>
    <property type="match status" value="1"/>
</dbReference>
<evidence type="ECO:0000313" key="2">
    <source>
        <dbReference type="EMBL" id="RAR69964.1"/>
    </source>
</evidence>
<dbReference type="RefSeq" id="WP_112114055.1">
    <property type="nucleotide sequence ID" value="NZ_QLSZ01000014.1"/>
</dbReference>
<evidence type="ECO:0000313" key="3">
    <source>
        <dbReference type="Proteomes" id="UP000248840"/>
    </source>
</evidence>
<sequence>MFKNSIFIVFPILFSLITSCKKEFSDENYVAYFGGEVANPSTPFILFCKNNVVLDTIPLKKDNTFFIKFDSLTPGMYTFKSEPEYQYVYFDKNDSIKVHIDGKDFDESIIFCGRGDQKNNFLMEMYLRNEKDKNDMFETFDYPFDKFNAYISKINQENEKFYNTKKEEIKWSDDFDVYAQGIVKFPHYTKKEIYPILHKMRTGEDVTEKLPKDYYDFRNSINFSNQSLTDFSPFVMYLDHMLNNVGAINYHNHFSDCDLELKTNINKLKIADTLIKNQKVKNIVLNNIAFKYLMEDQNVVNNKAFLEIYHKYSTDTSKKNEILKIGNAIQLLIEGKKLPEVLLTTKEGKSISSNELIKQKTVLFFWSEKLSSHLLAVHKKVLALIKKHPDYKFIAINLDDDQEKWVRALKKYDFGTITELRCSNFEDIKNKWAITKVHRTLIINPDQTINNGFTNMFEVNFEKELK</sequence>
<dbReference type="Proteomes" id="UP000248840">
    <property type="component" value="Unassembled WGS sequence"/>
</dbReference>
<dbReference type="Gene3D" id="3.40.30.10">
    <property type="entry name" value="Glutaredoxin"/>
    <property type="match status" value="1"/>
</dbReference>
<reference evidence="2 3" key="1">
    <citation type="submission" date="2018-06" db="EMBL/GenBank/DDBJ databases">
        <title>Genomic Encyclopedia of Archaeal and Bacterial Type Strains, Phase II (KMG-II): from individual species to whole genera.</title>
        <authorList>
            <person name="Goeker M."/>
        </authorList>
    </citation>
    <scope>NUCLEOTIDE SEQUENCE [LARGE SCALE GENOMIC DNA]</scope>
    <source>
        <strain evidence="2 3">DSM 25663</strain>
    </source>
</reference>
<keyword evidence="3" id="KW-1185">Reference proteome</keyword>
<dbReference type="SUPFAM" id="SSF52833">
    <property type="entry name" value="Thioredoxin-like"/>
    <property type="match status" value="1"/>
</dbReference>
<proteinExistence type="predicted"/>
<comment type="caution">
    <text evidence="2">The sequence shown here is derived from an EMBL/GenBank/DDBJ whole genome shotgun (WGS) entry which is preliminary data.</text>
</comment>
<organism evidence="2 3">
    <name type="scientific">Flavobacterium aciduliphilum</name>
    <dbReference type="NCBI Taxonomy" id="1101402"/>
    <lineage>
        <taxon>Bacteria</taxon>
        <taxon>Pseudomonadati</taxon>
        <taxon>Bacteroidota</taxon>
        <taxon>Flavobacteriia</taxon>
        <taxon>Flavobacteriales</taxon>
        <taxon>Flavobacteriaceae</taxon>
        <taxon>Flavobacterium</taxon>
    </lineage>
</organism>
<evidence type="ECO:0000259" key="1">
    <source>
        <dbReference type="Pfam" id="PF13905"/>
    </source>
</evidence>
<accession>A0A328Y9W0</accession>
<gene>
    <name evidence="2" type="ORF">CLV55_1147</name>
</gene>
<dbReference type="InterPro" id="IPR036249">
    <property type="entry name" value="Thioredoxin-like_sf"/>
</dbReference>
<name>A0A328Y9W0_9FLAO</name>
<dbReference type="EMBL" id="QLSZ01000014">
    <property type="protein sequence ID" value="RAR69964.1"/>
    <property type="molecule type" value="Genomic_DNA"/>
</dbReference>
<dbReference type="AlphaFoldDB" id="A0A328Y9W0"/>